<dbReference type="AlphaFoldDB" id="A0A512BP20"/>
<feature type="chain" id="PRO_5021946175" description="Secreted protein" evidence="1">
    <location>
        <begin position="24"/>
        <end position="79"/>
    </location>
</feature>
<dbReference type="OrthoDB" id="8018564at2"/>
<keyword evidence="1" id="KW-0732">Signal</keyword>
<dbReference type="EMBL" id="BJYU01000015">
    <property type="protein sequence ID" value="GEO13665.1"/>
    <property type="molecule type" value="Genomic_DNA"/>
</dbReference>
<proteinExistence type="predicted"/>
<evidence type="ECO:0000256" key="1">
    <source>
        <dbReference type="SAM" id="SignalP"/>
    </source>
</evidence>
<keyword evidence="3" id="KW-1185">Reference proteome</keyword>
<dbReference type="RefSeq" id="WP_114186137.1">
    <property type="nucleotide sequence ID" value="NZ_BJYU01000015.1"/>
</dbReference>
<feature type="signal peptide" evidence="1">
    <location>
        <begin position="1"/>
        <end position="23"/>
    </location>
</feature>
<reference evidence="2 3" key="1">
    <citation type="submission" date="2019-07" db="EMBL/GenBank/DDBJ databases">
        <title>Whole genome shotgun sequence of Microvirga aerophila NBRC 106136.</title>
        <authorList>
            <person name="Hosoyama A."/>
            <person name="Uohara A."/>
            <person name="Ohji S."/>
            <person name="Ichikawa N."/>
        </authorList>
    </citation>
    <scope>NUCLEOTIDE SEQUENCE [LARGE SCALE GENOMIC DNA]</scope>
    <source>
        <strain evidence="2 3">NBRC 106136</strain>
    </source>
</reference>
<organism evidence="2 3">
    <name type="scientific">Microvirga aerophila</name>
    <dbReference type="NCBI Taxonomy" id="670291"/>
    <lineage>
        <taxon>Bacteria</taxon>
        <taxon>Pseudomonadati</taxon>
        <taxon>Pseudomonadota</taxon>
        <taxon>Alphaproteobacteria</taxon>
        <taxon>Hyphomicrobiales</taxon>
        <taxon>Methylobacteriaceae</taxon>
        <taxon>Microvirga</taxon>
    </lineage>
</organism>
<evidence type="ECO:0000313" key="3">
    <source>
        <dbReference type="Proteomes" id="UP000321085"/>
    </source>
</evidence>
<gene>
    <name evidence="2" type="ORF">MAE02_13610</name>
</gene>
<dbReference type="Proteomes" id="UP000321085">
    <property type="component" value="Unassembled WGS sequence"/>
</dbReference>
<name>A0A512BP20_9HYPH</name>
<sequence>MKRIAMLAGAGLMALGSISPVIAQPNPIQGTPGSLFPYAAPHEIMFVDGVPCRTVYDSTTNSRVPVACADTGSIVGAVK</sequence>
<comment type="caution">
    <text evidence="2">The sequence shown here is derived from an EMBL/GenBank/DDBJ whole genome shotgun (WGS) entry which is preliminary data.</text>
</comment>
<evidence type="ECO:0008006" key="4">
    <source>
        <dbReference type="Google" id="ProtNLM"/>
    </source>
</evidence>
<accession>A0A512BP20</accession>
<protein>
    <recommendedName>
        <fullName evidence="4">Secreted protein</fullName>
    </recommendedName>
</protein>
<evidence type="ECO:0000313" key="2">
    <source>
        <dbReference type="EMBL" id="GEO13665.1"/>
    </source>
</evidence>